<dbReference type="Pfam" id="PF10688">
    <property type="entry name" value="Imp-YgjV"/>
    <property type="match status" value="1"/>
</dbReference>
<keyword evidence="1" id="KW-1133">Transmembrane helix</keyword>
<keyword evidence="3" id="KW-1185">Reference proteome</keyword>
<evidence type="ECO:0000313" key="2">
    <source>
        <dbReference type="EMBL" id="AXR07765.1"/>
    </source>
</evidence>
<dbReference type="RefSeq" id="WP_117317975.1">
    <property type="nucleotide sequence ID" value="NZ_CP031769.1"/>
</dbReference>
<dbReference type="KEGG" id="salm:D0Y50_16200"/>
<dbReference type="InterPro" id="IPR019629">
    <property type="entry name" value="Uncharacterised_HI1736/YgjV"/>
</dbReference>
<evidence type="ECO:0000313" key="3">
    <source>
        <dbReference type="Proteomes" id="UP000262073"/>
    </source>
</evidence>
<proteinExistence type="predicted"/>
<dbReference type="EMBL" id="CP031769">
    <property type="protein sequence ID" value="AXR07765.1"/>
    <property type="molecule type" value="Genomic_DNA"/>
</dbReference>
<dbReference type="AlphaFoldDB" id="A0A346NQF8"/>
<feature type="transmembrane region" description="Helical" evidence="1">
    <location>
        <begin position="127"/>
        <end position="149"/>
    </location>
</feature>
<gene>
    <name evidence="2" type="ORF">D0Y50_16200</name>
</gene>
<reference evidence="2 3" key="1">
    <citation type="submission" date="2018-08" db="EMBL/GenBank/DDBJ databases">
        <title>Salinimonas sediminis sp. nov., a piezophilic bacterium isolated from a deep-sea sediment sample from the New Britain Trench.</title>
        <authorList>
            <person name="Cao J."/>
        </authorList>
    </citation>
    <scope>NUCLEOTIDE SEQUENCE [LARGE SCALE GENOMIC DNA]</scope>
    <source>
        <strain evidence="2 3">N102</strain>
    </source>
</reference>
<accession>A0A346NQF8</accession>
<dbReference type="OrthoDB" id="6240152at2"/>
<feature type="transmembrane region" description="Helical" evidence="1">
    <location>
        <begin position="72"/>
        <end position="91"/>
    </location>
</feature>
<feature type="transmembrane region" description="Helical" evidence="1">
    <location>
        <begin position="30"/>
        <end position="60"/>
    </location>
</feature>
<feature type="transmembrane region" description="Helical" evidence="1">
    <location>
        <begin position="97"/>
        <end position="115"/>
    </location>
</feature>
<dbReference type="Proteomes" id="UP000262073">
    <property type="component" value="Chromosome"/>
</dbReference>
<name>A0A346NQF8_9ALTE</name>
<evidence type="ECO:0000256" key="1">
    <source>
        <dbReference type="SAM" id="Phobius"/>
    </source>
</evidence>
<sequence>MQLVAEALGAIAVVFNFIGYRQNEVNHYRLLSAIALCSVSLHFFMLDAMAAGVGCAMASIRNIIALRYRNNAIVYFFVALNIVFLLLEWFVLHHGPMIFIAYASSLIFTVGSIVIQDAAKIRRWFVLAEILGLIYAVSVGSIFGTIFNISNLISIFVKMYQAGELPVWRKA</sequence>
<keyword evidence="1" id="KW-0812">Transmembrane</keyword>
<protein>
    <submittedName>
        <fullName evidence="2">YgjV family protein</fullName>
    </submittedName>
</protein>
<keyword evidence="1" id="KW-0472">Membrane</keyword>
<organism evidence="2 3">
    <name type="scientific">Salinimonas sediminis</name>
    <dbReference type="NCBI Taxonomy" id="2303538"/>
    <lineage>
        <taxon>Bacteria</taxon>
        <taxon>Pseudomonadati</taxon>
        <taxon>Pseudomonadota</taxon>
        <taxon>Gammaproteobacteria</taxon>
        <taxon>Alteromonadales</taxon>
        <taxon>Alteromonadaceae</taxon>
        <taxon>Alteromonas/Salinimonas group</taxon>
        <taxon>Salinimonas</taxon>
    </lineage>
</organism>